<feature type="compositionally biased region" description="Basic and acidic residues" evidence="1">
    <location>
        <begin position="31"/>
        <end position="60"/>
    </location>
</feature>
<dbReference type="AlphaFoldDB" id="M0CDD8"/>
<evidence type="ECO:0000313" key="2">
    <source>
        <dbReference type="EMBL" id="ELZ19889.1"/>
    </source>
</evidence>
<name>M0CDD8_9EURY</name>
<proteinExistence type="predicted"/>
<feature type="compositionally biased region" description="Basic and acidic residues" evidence="1">
    <location>
        <begin position="92"/>
        <end position="105"/>
    </location>
</feature>
<evidence type="ECO:0000313" key="3">
    <source>
        <dbReference type="Proteomes" id="UP000011626"/>
    </source>
</evidence>
<feature type="compositionally biased region" description="Polar residues" evidence="1">
    <location>
        <begin position="16"/>
        <end position="29"/>
    </location>
</feature>
<organism evidence="2 3">
    <name type="scientific">Halosimplex carlsbadense 2-9-1</name>
    <dbReference type="NCBI Taxonomy" id="797114"/>
    <lineage>
        <taxon>Archaea</taxon>
        <taxon>Methanobacteriati</taxon>
        <taxon>Methanobacteriota</taxon>
        <taxon>Stenosarchaea group</taxon>
        <taxon>Halobacteria</taxon>
        <taxon>Halobacteriales</taxon>
        <taxon>Haloarculaceae</taxon>
        <taxon>Halosimplex</taxon>
    </lineage>
</organism>
<evidence type="ECO:0000256" key="1">
    <source>
        <dbReference type="SAM" id="MobiDB-lite"/>
    </source>
</evidence>
<feature type="region of interest" description="Disordered" evidence="1">
    <location>
        <begin position="137"/>
        <end position="191"/>
    </location>
</feature>
<feature type="region of interest" description="Disordered" evidence="1">
    <location>
        <begin position="1"/>
        <end position="107"/>
    </location>
</feature>
<keyword evidence="3" id="KW-1185">Reference proteome</keyword>
<protein>
    <submittedName>
        <fullName evidence="2">Uncharacterized protein</fullName>
    </submittedName>
</protein>
<sequence length="191" mass="19921">MDDLVSWIAIPATHLSEPTMSLHETTGGRNPNRESNDSRRDANRNSGSDRDGGSEADGHRSPSNGGPNRAIPADAAPADSDTGEQVTAIAVDGRKSERADTEHRSAGAVLTETIVSAYTPATGQSSPEPDRAVIGMQSQMGRQSAERPSSGFCGAASDLFRLRSSSGDGTRDSAGRDPACAQPSGYLAPRR</sequence>
<gene>
    <name evidence="2" type="ORF">C475_21364</name>
</gene>
<dbReference type="Proteomes" id="UP000011626">
    <property type="component" value="Unassembled WGS sequence"/>
</dbReference>
<accession>M0CDD8</accession>
<feature type="compositionally biased region" description="Low complexity" evidence="1">
    <location>
        <begin position="70"/>
        <end position="79"/>
    </location>
</feature>
<comment type="caution">
    <text evidence="2">The sequence shown here is derived from an EMBL/GenBank/DDBJ whole genome shotgun (WGS) entry which is preliminary data.</text>
</comment>
<dbReference type="EMBL" id="AOIU01000048">
    <property type="protein sequence ID" value="ELZ19889.1"/>
    <property type="molecule type" value="Genomic_DNA"/>
</dbReference>
<reference evidence="2 3" key="1">
    <citation type="journal article" date="2014" name="PLoS Genet.">
        <title>Phylogenetically driven sequencing of extremely halophilic archaea reveals strategies for static and dynamic osmo-response.</title>
        <authorList>
            <person name="Becker E.A."/>
            <person name="Seitzer P.M."/>
            <person name="Tritt A."/>
            <person name="Larsen D."/>
            <person name="Krusor M."/>
            <person name="Yao A.I."/>
            <person name="Wu D."/>
            <person name="Madern D."/>
            <person name="Eisen J.A."/>
            <person name="Darling A.E."/>
            <person name="Facciotti M.T."/>
        </authorList>
    </citation>
    <scope>NUCLEOTIDE SEQUENCE [LARGE SCALE GENOMIC DNA]</scope>
    <source>
        <strain evidence="2 3">2-9-1</strain>
    </source>
</reference>